<sequence length="177" mass="19972">MAKESGKEGEKGKVKEAQKPEQTKGKKKFTEVDPRTLISVPTILCPVCGLPMEIKGRKEVEKTVRTLRGKTVRKIPHLVYQCVKDKTEFNLNLERRGGGCFIATAAFGTSMAHEINVLRSFRDNYLMRERAGRLFISLYYRTSPTIAKMISRSKILKFVTRAVLTPIIKTVQKAIGV</sequence>
<accession>A0A147JXG3</accession>
<reference evidence="2 3" key="1">
    <citation type="journal article" date="2016" name="Nat. Microbiol.">
        <title>Genomic inference of the metabolism of cosmopolitan subsurface Archaea, Hadesarchaea.</title>
        <authorList>
            <person name="Baker B.J."/>
            <person name="Saw J.H."/>
            <person name="Lind A.E."/>
            <person name="Lazar C.S."/>
            <person name="Hinrichs K.-U."/>
            <person name="Teske A.P."/>
            <person name="Ettema T.J."/>
        </authorList>
    </citation>
    <scope>NUCLEOTIDE SEQUENCE [LARGE SCALE GENOMIC DNA]</scope>
</reference>
<evidence type="ECO:0000256" key="1">
    <source>
        <dbReference type="SAM" id="MobiDB-lite"/>
    </source>
</evidence>
<dbReference type="EMBL" id="LQMQ01000025">
    <property type="protein sequence ID" value="KUO41285.1"/>
    <property type="molecule type" value="Genomic_DNA"/>
</dbReference>
<dbReference type="Proteomes" id="UP000074294">
    <property type="component" value="Unassembled WGS sequence"/>
</dbReference>
<gene>
    <name evidence="2" type="ORF">APZ16_00175</name>
</gene>
<protein>
    <submittedName>
        <fullName evidence="2">Uncharacterized protein</fullName>
    </submittedName>
</protein>
<comment type="caution">
    <text evidence="2">The sequence shown here is derived from an EMBL/GenBank/DDBJ whole genome shotgun (WGS) entry which is preliminary data.</text>
</comment>
<feature type="region of interest" description="Disordered" evidence="1">
    <location>
        <begin position="1"/>
        <end position="30"/>
    </location>
</feature>
<organism evidence="2 3">
    <name type="scientific">Hadarchaeum yellowstonense</name>
    <dbReference type="NCBI Taxonomy" id="1776334"/>
    <lineage>
        <taxon>Archaea</taxon>
        <taxon>Methanobacteriati</taxon>
        <taxon>Candidatus Hadarchaeota</taxon>
        <taxon>Candidatus Hadarchaeia</taxon>
        <taxon>Candidatus Hadarchaeales</taxon>
        <taxon>Candidatus Hadarchaeaceae</taxon>
        <taxon>Candidatus Hadarchaeum</taxon>
    </lineage>
</organism>
<dbReference type="NCBIfam" id="NF041770">
    <property type="entry name" value="CFI_box_CTERM"/>
    <property type="match status" value="1"/>
</dbReference>
<proteinExistence type="predicted"/>
<evidence type="ECO:0000313" key="3">
    <source>
        <dbReference type="Proteomes" id="UP000074294"/>
    </source>
</evidence>
<dbReference type="AlphaFoldDB" id="A0A147JXG3"/>
<evidence type="ECO:0000313" key="2">
    <source>
        <dbReference type="EMBL" id="KUO41285.1"/>
    </source>
</evidence>
<name>A0A147JXG3_HADYE</name>
<dbReference type="STRING" id="1776334.APZ16_00175"/>
<dbReference type="InterPro" id="IPR049886">
    <property type="entry name" value="CFI_box_CTERM_dom"/>
</dbReference>